<dbReference type="PANTHER" id="PTHR38471:SF2">
    <property type="entry name" value="FOUR HELIX BUNDLE PROTEIN"/>
    <property type="match status" value="1"/>
</dbReference>
<dbReference type="Proteomes" id="UP000192980">
    <property type="component" value="Unassembled WGS sequence"/>
</dbReference>
<organism evidence="1 2">
    <name type="scientific">Sphingobacterium psychroaquaticum</name>
    <dbReference type="NCBI Taxonomy" id="561061"/>
    <lineage>
        <taxon>Bacteria</taxon>
        <taxon>Pseudomonadati</taxon>
        <taxon>Bacteroidota</taxon>
        <taxon>Sphingobacteriia</taxon>
        <taxon>Sphingobacteriales</taxon>
        <taxon>Sphingobacteriaceae</taxon>
        <taxon>Sphingobacterium</taxon>
    </lineage>
</organism>
<dbReference type="CDD" id="cd16377">
    <property type="entry name" value="23S_rRNA_IVP_like"/>
    <property type="match status" value="1"/>
</dbReference>
<dbReference type="EMBL" id="FXAU01000005">
    <property type="protein sequence ID" value="SMG41292.1"/>
    <property type="molecule type" value="Genomic_DNA"/>
</dbReference>
<keyword evidence="2" id="KW-1185">Reference proteome</keyword>
<dbReference type="InterPro" id="IPR012657">
    <property type="entry name" value="23S_rRNA-intervening_sequence"/>
</dbReference>
<proteinExistence type="predicted"/>
<dbReference type="AlphaFoldDB" id="A0A1X7KJX3"/>
<dbReference type="PANTHER" id="PTHR38471">
    <property type="entry name" value="FOUR HELIX BUNDLE PROTEIN"/>
    <property type="match status" value="1"/>
</dbReference>
<sequence length="120" mass="13591">MNTFKDLEVWKKSVDFVTLIYKLTDRFPRSEIYGITNQIRRASVSIPSNIAEGAGRQSHKEFIQFLYIARGSVKEVETQLIIATNLGYLKQSALTETTQGLDEIGKMITGLLSYLKNKNS</sequence>
<dbReference type="Gene3D" id="1.20.1440.60">
    <property type="entry name" value="23S rRNA-intervening sequence"/>
    <property type="match status" value="1"/>
</dbReference>
<dbReference type="Pfam" id="PF05635">
    <property type="entry name" value="23S_rRNA_IVP"/>
    <property type="match status" value="1"/>
</dbReference>
<dbReference type="InterPro" id="IPR036583">
    <property type="entry name" value="23S_rRNA_IVS_sf"/>
</dbReference>
<gene>
    <name evidence="1" type="ORF">SAMN05660862_2976</name>
</gene>
<dbReference type="RefSeq" id="WP_085473683.1">
    <property type="nucleotide sequence ID" value="NZ_FXAU01000005.1"/>
</dbReference>
<dbReference type="OrthoDB" id="9811959at2"/>
<dbReference type="NCBIfam" id="TIGR02436">
    <property type="entry name" value="four helix bundle protein"/>
    <property type="match status" value="1"/>
</dbReference>
<evidence type="ECO:0000313" key="1">
    <source>
        <dbReference type="EMBL" id="SMG41292.1"/>
    </source>
</evidence>
<dbReference type="SUPFAM" id="SSF158446">
    <property type="entry name" value="IVS-encoded protein-like"/>
    <property type="match status" value="1"/>
</dbReference>
<protein>
    <submittedName>
        <fullName evidence="1">Four helix bundle protein</fullName>
    </submittedName>
</protein>
<dbReference type="STRING" id="561061.SAMN05660862_2976"/>
<dbReference type="NCBIfam" id="NF008911">
    <property type="entry name" value="PRK12275.1-2"/>
    <property type="match status" value="1"/>
</dbReference>
<accession>A0A1X7KJX3</accession>
<name>A0A1X7KJX3_9SPHI</name>
<reference evidence="1 2" key="1">
    <citation type="submission" date="2017-04" db="EMBL/GenBank/DDBJ databases">
        <authorList>
            <person name="Afonso C.L."/>
            <person name="Miller P.J."/>
            <person name="Scott M.A."/>
            <person name="Spackman E."/>
            <person name="Goraichik I."/>
            <person name="Dimitrov K.M."/>
            <person name="Suarez D.L."/>
            <person name="Swayne D.E."/>
        </authorList>
    </citation>
    <scope>NUCLEOTIDE SEQUENCE [LARGE SCALE GENOMIC DNA]</scope>
    <source>
        <strain evidence="1 2">DSM 22418</strain>
    </source>
</reference>
<evidence type="ECO:0000313" key="2">
    <source>
        <dbReference type="Proteomes" id="UP000192980"/>
    </source>
</evidence>